<gene>
    <name evidence="2" type="ORF">SAMN06265784_11483</name>
</gene>
<dbReference type="STRING" id="1515439.SAMN06265784_11483"/>
<sequence>MRRALIHAAFGTVAICCAAWAVSGWVRLQHAGQVNQAIAAAANGTNASNAANAKTTGTHEDRTGDDPPQVQLARATALSKAGAYDEAARLYNGLIHEGQLDEFGRTALFDLGNMYLREGSGEGGAHAARSLAMIGEAKARYRILLRAAPDDWDARYNLERALWLAPETPSALDTPDVKEQHNIKLRDPQSQDLP</sequence>
<dbReference type="SUPFAM" id="SSF48452">
    <property type="entry name" value="TPR-like"/>
    <property type="match status" value="1"/>
</dbReference>
<reference evidence="3" key="1">
    <citation type="submission" date="2017-04" db="EMBL/GenBank/DDBJ databases">
        <authorList>
            <person name="Varghese N."/>
            <person name="Submissions S."/>
        </authorList>
    </citation>
    <scope>NUCLEOTIDE SEQUENCE [LARGE SCALE GENOMIC DNA]</scope>
    <source>
        <strain evidence="3">LMG 29540</strain>
    </source>
</reference>
<dbReference type="InterPro" id="IPR011990">
    <property type="entry name" value="TPR-like_helical_dom_sf"/>
</dbReference>
<evidence type="ECO:0000313" key="3">
    <source>
        <dbReference type="Proteomes" id="UP000193228"/>
    </source>
</evidence>
<feature type="compositionally biased region" description="Basic and acidic residues" evidence="1">
    <location>
        <begin position="175"/>
        <end position="194"/>
    </location>
</feature>
<evidence type="ECO:0000256" key="1">
    <source>
        <dbReference type="SAM" id="MobiDB-lite"/>
    </source>
</evidence>
<feature type="region of interest" description="Disordered" evidence="1">
    <location>
        <begin position="169"/>
        <end position="194"/>
    </location>
</feature>
<dbReference type="EMBL" id="FXAT01000014">
    <property type="protein sequence ID" value="SMG59851.1"/>
    <property type="molecule type" value="Genomic_DNA"/>
</dbReference>
<accession>A0A1X7M184</accession>
<evidence type="ECO:0000313" key="2">
    <source>
        <dbReference type="EMBL" id="SMG59851.1"/>
    </source>
</evidence>
<dbReference type="Gene3D" id="1.25.40.10">
    <property type="entry name" value="Tetratricopeptide repeat domain"/>
    <property type="match status" value="1"/>
</dbReference>
<keyword evidence="3" id="KW-1185">Reference proteome</keyword>
<organism evidence="2 3">
    <name type="scientific">Paraburkholderia susongensis</name>
    <dbReference type="NCBI Taxonomy" id="1515439"/>
    <lineage>
        <taxon>Bacteria</taxon>
        <taxon>Pseudomonadati</taxon>
        <taxon>Pseudomonadota</taxon>
        <taxon>Betaproteobacteria</taxon>
        <taxon>Burkholderiales</taxon>
        <taxon>Burkholderiaceae</taxon>
        <taxon>Paraburkholderia</taxon>
    </lineage>
</organism>
<feature type="region of interest" description="Disordered" evidence="1">
    <location>
        <begin position="48"/>
        <end position="67"/>
    </location>
</feature>
<name>A0A1X7M184_9BURK</name>
<protein>
    <submittedName>
        <fullName evidence="2">MxaK protein</fullName>
    </submittedName>
</protein>
<dbReference type="OrthoDB" id="8685511at2"/>
<dbReference type="RefSeq" id="WP_085489025.1">
    <property type="nucleotide sequence ID" value="NZ_FXAT01000014.1"/>
</dbReference>
<proteinExistence type="predicted"/>
<dbReference type="AlphaFoldDB" id="A0A1X7M184"/>
<dbReference type="Proteomes" id="UP000193228">
    <property type="component" value="Unassembled WGS sequence"/>
</dbReference>